<evidence type="ECO:0000256" key="6">
    <source>
        <dbReference type="ARBA" id="ARBA00023170"/>
    </source>
</evidence>
<evidence type="ECO:0000313" key="11">
    <source>
        <dbReference type="EMBL" id="CAG5131424.1"/>
    </source>
</evidence>
<keyword evidence="12" id="KW-1185">Reference proteome</keyword>
<feature type="transmembrane region" description="Helical" evidence="9">
    <location>
        <begin position="183"/>
        <end position="206"/>
    </location>
</feature>
<accession>A0A8S3ZP68</accession>
<evidence type="ECO:0000256" key="1">
    <source>
        <dbReference type="ARBA" id="ARBA00004141"/>
    </source>
</evidence>
<keyword evidence="3 9" id="KW-1133">Transmembrane helix</keyword>
<dbReference type="SUPFAM" id="SSF81321">
    <property type="entry name" value="Family A G protein-coupled receptor-like"/>
    <property type="match status" value="1"/>
</dbReference>
<keyword evidence="6 8" id="KW-0675">Receptor</keyword>
<dbReference type="GO" id="GO:0004930">
    <property type="term" value="F:G protein-coupled receptor activity"/>
    <property type="evidence" value="ECO:0007669"/>
    <property type="project" value="UniProtKB-KW"/>
</dbReference>
<feature type="transmembrane region" description="Helical" evidence="9">
    <location>
        <begin position="92"/>
        <end position="123"/>
    </location>
</feature>
<organism evidence="11 12">
    <name type="scientific">Candidula unifasciata</name>
    <dbReference type="NCBI Taxonomy" id="100452"/>
    <lineage>
        <taxon>Eukaryota</taxon>
        <taxon>Metazoa</taxon>
        <taxon>Spiralia</taxon>
        <taxon>Lophotrochozoa</taxon>
        <taxon>Mollusca</taxon>
        <taxon>Gastropoda</taxon>
        <taxon>Heterobranchia</taxon>
        <taxon>Euthyneura</taxon>
        <taxon>Panpulmonata</taxon>
        <taxon>Eupulmonata</taxon>
        <taxon>Stylommatophora</taxon>
        <taxon>Helicina</taxon>
        <taxon>Helicoidea</taxon>
        <taxon>Geomitridae</taxon>
        <taxon>Candidula</taxon>
    </lineage>
</organism>
<dbReference type="PROSITE" id="PS00237">
    <property type="entry name" value="G_PROTEIN_RECEP_F1_1"/>
    <property type="match status" value="1"/>
</dbReference>
<feature type="transmembrane region" description="Helical" evidence="9">
    <location>
        <begin position="46"/>
        <end position="72"/>
    </location>
</feature>
<keyword evidence="2 8" id="KW-0812">Transmembrane</keyword>
<proteinExistence type="inferred from homology"/>
<sequence>MSVNRILLNLQVVAVFLSAFTLVAMSVDRYLAILRPMRPRLSTRAFAMTIATIWVLSFSVPLPTVITSRVVYNNGVANGLCLETFEDEQHKYIYSVVIMMLQYFVPLAVITVTNSHIGYIVWIKKTPGEAEEDRDRRLAASKRRLVKMIIIVVVIYALCWLPLHVITIVGDANPDIYTIPHMNVVWLCAHWLAMSHSCYNPIVYFSHNSTFRRNLKRMLTTCRHKRKRLRRHLSVRNGLWNGDVDFYGSAESVRSKYSIRSMHSTNRIMKQAEMSEDWDSLRKSKKLGGVTNDMYL</sequence>
<comment type="subcellular location">
    <subcellularLocation>
        <location evidence="1">Membrane</location>
        <topology evidence="1">Multi-pass membrane protein</topology>
    </subcellularLocation>
</comment>
<feature type="domain" description="G-protein coupled receptors family 1 profile" evidence="10">
    <location>
        <begin position="1"/>
        <end position="204"/>
    </location>
</feature>
<keyword evidence="7 8" id="KW-0807">Transducer</keyword>
<dbReference type="AlphaFoldDB" id="A0A8S3ZP68"/>
<evidence type="ECO:0000256" key="5">
    <source>
        <dbReference type="ARBA" id="ARBA00023136"/>
    </source>
</evidence>
<dbReference type="PRINTS" id="PR00237">
    <property type="entry name" value="GPCRRHODOPSN"/>
</dbReference>
<evidence type="ECO:0000259" key="10">
    <source>
        <dbReference type="PROSITE" id="PS50262"/>
    </source>
</evidence>
<keyword evidence="4 8" id="KW-0297">G-protein coupled receptor</keyword>
<dbReference type="GO" id="GO:0005886">
    <property type="term" value="C:plasma membrane"/>
    <property type="evidence" value="ECO:0007669"/>
    <property type="project" value="TreeGrafter"/>
</dbReference>
<evidence type="ECO:0000256" key="3">
    <source>
        <dbReference type="ARBA" id="ARBA00022989"/>
    </source>
</evidence>
<dbReference type="PANTHER" id="PTHR45695:SF9">
    <property type="entry name" value="LEUCOKININ RECEPTOR"/>
    <property type="match status" value="1"/>
</dbReference>
<dbReference type="InterPro" id="IPR017452">
    <property type="entry name" value="GPCR_Rhodpsn_7TM"/>
</dbReference>
<evidence type="ECO:0000256" key="4">
    <source>
        <dbReference type="ARBA" id="ARBA00023040"/>
    </source>
</evidence>
<dbReference type="PANTHER" id="PTHR45695">
    <property type="entry name" value="LEUCOKININ RECEPTOR-RELATED"/>
    <property type="match status" value="1"/>
</dbReference>
<dbReference type="PROSITE" id="PS50262">
    <property type="entry name" value="G_PROTEIN_RECEP_F1_2"/>
    <property type="match status" value="1"/>
</dbReference>
<keyword evidence="5 9" id="KW-0472">Membrane</keyword>
<comment type="caution">
    <text evidence="11">The sequence shown here is derived from an EMBL/GenBank/DDBJ whole genome shotgun (WGS) entry which is preliminary data.</text>
</comment>
<evidence type="ECO:0000313" key="12">
    <source>
        <dbReference type="Proteomes" id="UP000678393"/>
    </source>
</evidence>
<gene>
    <name evidence="11" type="ORF">CUNI_LOCUS16982</name>
</gene>
<dbReference type="InterPro" id="IPR000276">
    <property type="entry name" value="GPCR_Rhodpsn"/>
</dbReference>
<evidence type="ECO:0000256" key="8">
    <source>
        <dbReference type="RuleBase" id="RU000688"/>
    </source>
</evidence>
<protein>
    <recommendedName>
        <fullName evidence="10">G-protein coupled receptors family 1 profile domain-containing protein</fullName>
    </recommendedName>
</protein>
<comment type="similarity">
    <text evidence="8">Belongs to the G-protein coupled receptor 1 family.</text>
</comment>
<dbReference type="EMBL" id="CAJHNH020004646">
    <property type="protein sequence ID" value="CAG5131424.1"/>
    <property type="molecule type" value="Genomic_DNA"/>
</dbReference>
<evidence type="ECO:0000256" key="7">
    <source>
        <dbReference type="ARBA" id="ARBA00023224"/>
    </source>
</evidence>
<feature type="transmembrane region" description="Helical" evidence="9">
    <location>
        <begin position="144"/>
        <end position="163"/>
    </location>
</feature>
<reference evidence="11" key="1">
    <citation type="submission" date="2021-04" db="EMBL/GenBank/DDBJ databases">
        <authorList>
            <consortium name="Molecular Ecology Group"/>
        </authorList>
    </citation>
    <scope>NUCLEOTIDE SEQUENCE</scope>
</reference>
<dbReference type="Gene3D" id="1.20.1070.10">
    <property type="entry name" value="Rhodopsin 7-helix transmembrane proteins"/>
    <property type="match status" value="1"/>
</dbReference>
<feature type="transmembrane region" description="Helical" evidence="9">
    <location>
        <begin position="6"/>
        <end position="25"/>
    </location>
</feature>
<name>A0A8S3ZP68_9EUPU</name>
<dbReference type="Pfam" id="PF00001">
    <property type="entry name" value="7tm_1"/>
    <property type="match status" value="1"/>
</dbReference>
<evidence type="ECO:0000256" key="9">
    <source>
        <dbReference type="SAM" id="Phobius"/>
    </source>
</evidence>
<evidence type="ECO:0000256" key="2">
    <source>
        <dbReference type="ARBA" id="ARBA00022692"/>
    </source>
</evidence>
<dbReference type="Proteomes" id="UP000678393">
    <property type="component" value="Unassembled WGS sequence"/>
</dbReference>
<dbReference type="OrthoDB" id="10053194at2759"/>